<comment type="caution">
    <text evidence="2">The sequence shown here is derived from an EMBL/GenBank/DDBJ whole genome shotgun (WGS) entry which is preliminary data.</text>
</comment>
<feature type="region of interest" description="Disordered" evidence="1">
    <location>
        <begin position="1"/>
        <end position="24"/>
    </location>
</feature>
<proteinExistence type="predicted"/>
<dbReference type="EMBL" id="BMGD01000003">
    <property type="protein sequence ID" value="GGB62144.1"/>
    <property type="molecule type" value="Genomic_DNA"/>
</dbReference>
<protein>
    <recommendedName>
        <fullName evidence="4">Integrase</fullName>
    </recommendedName>
</protein>
<sequence length="69" mass="7542">MVEGKRPADSSAPQGTNPLPLRHGYAVQPPLTGKIWNVRTRIPRSPAKAEAQWSDDTVAIGTTLLRFFA</sequence>
<dbReference type="Proteomes" id="UP000614261">
    <property type="component" value="Unassembled WGS sequence"/>
</dbReference>
<evidence type="ECO:0000313" key="3">
    <source>
        <dbReference type="Proteomes" id="UP000614261"/>
    </source>
</evidence>
<evidence type="ECO:0008006" key="4">
    <source>
        <dbReference type="Google" id="ProtNLM"/>
    </source>
</evidence>
<keyword evidence="3" id="KW-1185">Reference proteome</keyword>
<gene>
    <name evidence="2" type="ORF">GCM10010833_16370</name>
</gene>
<name>A0ABQ1J8G0_9SPHN</name>
<organism evidence="2 3">
    <name type="scientific">Blastomonas aquatica</name>
    <dbReference type="NCBI Taxonomy" id="1510276"/>
    <lineage>
        <taxon>Bacteria</taxon>
        <taxon>Pseudomonadati</taxon>
        <taxon>Pseudomonadota</taxon>
        <taxon>Alphaproteobacteria</taxon>
        <taxon>Sphingomonadales</taxon>
        <taxon>Sphingomonadaceae</taxon>
        <taxon>Blastomonas</taxon>
    </lineage>
</organism>
<evidence type="ECO:0000313" key="2">
    <source>
        <dbReference type="EMBL" id="GGB62144.1"/>
    </source>
</evidence>
<accession>A0ABQ1J8G0</accession>
<evidence type="ECO:0000256" key="1">
    <source>
        <dbReference type="SAM" id="MobiDB-lite"/>
    </source>
</evidence>
<reference evidence="3" key="1">
    <citation type="journal article" date="2019" name="Int. J. Syst. Evol. Microbiol.">
        <title>The Global Catalogue of Microorganisms (GCM) 10K type strain sequencing project: providing services to taxonomists for standard genome sequencing and annotation.</title>
        <authorList>
            <consortium name="The Broad Institute Genomics Platform"/>
            <consortium name="The Broad Institute Genome Sequencing Center for Infectious Disease"/>
            <person name="Wu L."/>
            <person name="Ma J."/>
        </authorList>
    </citation>
    <scope>NUCLEOTIDE SEQUENCE [LARGE SCALE GENOMIC DNA]</scope>
    <source>
        <strain evidence="3">CGMCC 1.12851</strain>
    </source>
</reference>